<sequence>MDCLDLYEEILTEEVTAKEATISNLRVDYEKCQKQMKILIRKFKEIKSQNTSLQNENQCLKKNISALLKTARVEITRKQDEIDHLNQRSSGVKTAETVVRSEAVVKERFPEGATCYHSNKILSEKEKFSDTEDIGKQSTSKHQIVKLCKESSETHLPEQMSTDHPEPTDKLANKEKDTEYQRKDHEHRRRKEEWQDISASSQSERETFDLRERLQNSSIRRKSEGSQKNTHFDMNYESSKKYCTLGSHDKLDTTGSKTLLRDDSGSQNMLKATCETSKHERETGVYRRDRSTDRRKSDEKDNLLRKTKLIPDLYAKDERSHKSSKGESTHRRNHDDNDRREKPSSAYSKDLKSLSRTSKELNLSLYHKDETSSSKNDRNDRESKSDKQDQEKRGGEKKRYREDRDKCNYERKEHKVQKEGEKLPSQSPNKRKSVNLCRSESLTERTDSRSTVDDGKKMLDEELNSPKDLKLSFMQTLNLTLSPAKKDTPSEEDTSMESIPDSKEKPNTGVSEVSLDSSFVLPKSMGSPGEIKTKQCLHNPADVPKPNLPKNLSGGSLDVVSKVDVPKCHSDNPVPLQSNSSKENIVDLCLQDPDLFNNKPEDDRDNANISKSAIYEKSKGTCQSSNVAHIDLRKEDVPFMPDEGSTMSIDFNVLRHIPKVISPLTSPVKPLGKLHKVQSSATPAVVNVSKKEFSPDASSGKPSVLLRKELNKENCQPEVTSESARGNYSPVLLSSDELEEGEIRSDEEETFKEEKPQAISSPIQHCTAEHVKSPPTTVVLKKDVAPSNSPAERRISPKQSTINMKDKSKLKTKKKAASISNMSKNVNDISCLDGIVKIIPLSSIEDVLQMLQAIRMRMRSKYMKFKVQVSAQQFYNVIEYGSLRFRILVESLDWSVVCSSPESLKRSICKCVESKFKRIKKNGIVDRIFEQHLTDMKKKLWQFVDDQLDSLFDTLKTMLANLCDKAKPERDGSKSKLTVNATSNTEGPSAAHVKGTRHFGSKAACSSNKLFAPELLCSRQRPFEKKCDPNVSSSKQPCVPPTNKAVQIEVVKDVSLQFSSTPLNTGAPKPIQDCLTQSVSPKSDHSLKNTSGLSFDLVSDAHMGDIFKSLLNDADHVQNEDVQEENAWFCISPEKSSVEQKSEIVISPAEATTPVKTSPERLPPSWPLASPSPNRLCSYTTLLHPDILDESCMLEIPCSVSFKSFESLEDRSKSFHSILLEDLAVSLTVPSPLKSDSHLSFLRGSGVSQSAHDSAQLMISQNNEGVQLEEEDATEQDIHLTLDSENSSRCSSPVASEPPAFQYHPSEPMQAVIMEKSNDHFIVKIRRAVSSNSPASDRSTAECMGSGLSPLEDQDMRAFFEATGRNADTVLRTMEKDENDMLCQVKTCTDGNDLPKDISGKRDDESVTPQLLLNSSTPERKGSDLKSPKDSRPETFTPTDFGDSGSPLENSNKRTKALDVVPINLEPDPLSSRMLPNPTTAENSDTGFVRKRKKSLKAETEAKRQKVSSFITENEQMKSLHAENSEAAVLATDKTLSKHKKSASDRAIKRSTKCHQNNLSAKNVVKKKGEVVVSWTREEDRVILLECQKRGPKEKTFLSLAKSLKKYPYQRTQCCKARSSYGELRFAAPSTRVLAF</sequence>
<dbReference type="Gene3D" id="1.10.10.60">
    <property type="entry name" value="Homeodomain-like"/>
    <property type="match status" value="1"/>
</dbReference>
<feature type="compositionally biased region" description="Polar residues" evidence="2">
    <location>
        <begin position="975"/>
        <end position="987"/>
    </location>
</feature>
<dbReference type="OrthoDB" id="1938039at2759"/>
<feature type="compositionally biased region" description="Acidic residues" evidence="2">
    <location>
        <begin position="736"/>
        <end position="751"/>
    </location>
</feature>
<name>A0A8C5QAY1_9ANUR</name>
<feature type="compositionally biased region" description="Polar residues" evidence="2">
    <location>
        <begin position="1407"/>
        <end position="1417"/>
    </location>
</feature>
<dbReference type="Proteomes" id="UP000694569">
    <property type="component" value="Unplaced"/>
</dbReference>
<feature type="compositionally biased region" description="Basic and acidic residues" evidence="2">
    <location>
        <begin position="152"/>
        <end position="184"/>
    </location>
</feature>
<feature type="compositionally biased region" description="Basic and acidic residues" evidence="2">
    <location>
        <begin position="314"/>
        <end position="359"/>
    </location>
</feature>
<feature type="compositionally biased region" description="Polar residues" evidence="2">
    <location>
        <begin position="1477"/>
        <end position="1486"/>
    </location>
</feature>
<feature type="region of interest" description="Disordered" evidence="2">
    <location>
        <begin position="1387"/>
        <end position="1502"/>
    </location>
</feature>
<feature type="region of interest" description="Disordered" evidence="2">
    <location>
        <begin position="247"/>
        <end position="456"/>
    </location>
</feature>
<feature type="compositionally biased region" description="Basic and acidic residues" evidence="2">
    <location>
        <begin position="1393"/>
        <end position="1405"/>
    </location>
</feature>
<proteinExistence type="predicted"/>
<evidence type="ECO:0000313" key="3">
    <source>
        <dbReference type="Ensembl" id="ENSLLEP00000035063.1"/>
    </source>
</evidence>
<feature type="compositionally biased region" description="Basic and acidic residues" evidence="2">
    <location>
        <begin position="441"/>
        <end position="456"/>
    </location>
</feature>
<evidence type="ECO:0000256" key="1">
    <source>
        <dbReference type="SAM" id="Coils"/>
    </source>
</evidence>
<feature type="coiled-coil region" evidence="1">
    <location>
        <begin position="22"/>
        <end position="88"/>
    </location>
</feature>
<dbReference type="PANTHER" id="PTHR15489:SF2">
    <property type="entry name" value="CASP8-ASSOCIATED PROTEIN 2"/>
    <property type="match status" value="1"/>
</dbReference>
<reference evidence="3" key="2">
    <citation type="submission" date="2025-09" db="UniProtKB">
        <authorList>
            <consortium name="Ensembl"/>
        </authorList>
    </citation>
    <scope>IDENTIFICATION</scope>
</reference>
<evidence type="ECO:0000256" key="2">
    <source>
        <dbReference type="SAM" id="MobiDB-lite"/>
    </source>
</evidence>
<feature type="region of interest" description="Disordered" evidence="2">
    <location>
        <begin position="152"/>
        <end position="233"/>
    </location>
</feature>
<feature type="compositionally biased region" description="Basic and acidic residues" evidence="2">
    <location>
        <begin position="366"/>
        <end position="422"/>
    </location>
</feature>
<feature type="compositionally biased region" description="Basic and acidic residues" evidence="2">
    <location>
        <begin position="276"/>
        <end position="304"/>
    </location>
</feature>
<dbReference type="GO" id="GO:0008625">
    <property type="term" value="P:extrinsic apoptotic signaling pathway via death domain receptors"/>
    <property type="evidence" value="ECO:0007669"/>
    <property type="project" value="TreeGrafter"/>
</dbReference>
<feature type="region of interest" description="Disordered" evidence="2">
    <location>
        <begin position="734"/>
        <end position="760"/>
    </location>
</feature>
<dbReference type="InterPro" id="IPR039674">
    <property type="entry name" value="FLASH"/>
</dbReference>
<feature type="region of interest" description="Disordered" evidence="2">
    <location>
        <begin position="1283"/>
        <end position="1303"/>
    </location>
</feature>
<dbReference type="GO" id="GO:0016605">
    <property type="term" value="C:PML body"/>
    <property type="evidence" value="ECO:0007669"/>
    <property type="project" value="TreeGrafter"/>
</dbReference>
<protein>
    <submittedName>
        <fullName evidence="3">Caspase 8 associated protein 2</fullName>
    </submittedName>
</protein>
<dbReference type="GO" id="GO:0036337">
    <property type="term" value="P:Fas signaling pathway"/>
    <property type="evidence" value="ECO:0007669"/>
    <property type="project" value="TreeGrafter"/>
</dbReference>
<dbReference type="GO" id="GO:0003714">
    <property type="term" value="F:transcription corepressor activity"/>
    <property type="evidence" value="ECO:0007669"/>
    <property type="project" value="TreeGrafter"/>
</dbReference>
<dbReference type="GeneTree" id="ENSGT00620000088063"/>
<feature type="compositionally biased region" description="Basic and acidic residues" evidence="2">
    <location>
        <begin position="203"/>
        <end position="214"/>
    </location>
</feature>
<dbReference type="PANTHER" id="PTHR15489">
    <property type="entry name" value="CASPASE 8 ASSOCIATED PROTEIN 2"/>
    <property type="match status" value="1"/>
</dbReference>
<dbReference type="Ensembl" id="ENSLLET00000036394.1">
    <property type="protein sequence ID" value="ENSLLEP00000035063.1"/>
    <property type="gene ID" value="ENSLLEG00000021477.1"/>
</dbReference>
<feature type="compositionally biased region" description="Polar residues" evidence="2">
    <location>
        <begin position="1283"/>
        <end position="1294"/>
    </location>
</feature>
<keyword evidence="4" id="KW-1185">Reference proteome</keyword>
<gene>
    <name evidence="3" type="primary">CASP8AP2</name>
</gene>
<feature type="compositionally biased region" description="Polar residues" evidence="2">
    <location>
        <begin position="508"/>
        <end position="517"/>
    </location>
</feature>
<dbReference type="Pfam" id="PF21227">
    <property type="entry name" value="Myb_DNA-binding_7"/>
    <property type="match status" value="1"/>
</dbReference>
<keyword evidence="1" id="KW-0175">Coiled coil</keyword>
<dbReference type="GO" id="GO:0005739">
    <property type="term" value="C:mitochondrion"/>
    <property type="evidence" value="ECO:0007669"/>
    <property type="project" value="TreeGrafter"/>
</dbReference>
<feature type="region of interest" description="Disordered" evidence="2">
    <location>
        <begin position="480"/>
        <end position="521"/>
    </location>
</feature>
<organism evidence="3 4">
    <name type="scientific">Leptobrachium leishanense</name>
    <name type="common">Leishan spiny toad</name>
    <dbReference type="NCBI Taxonomy" id="445787"/>
    <lineage>
        <taxon>Eukaryota</taxon>
        <taxon>Metazoa</taxon>
        <taxon>Chordata</taxon>
        <taxon>Craniata</taxon>
        <taxon>Vertebrata</taxon>
        <taxon>Euteleostomi</taxon>
        <taxon>Amphibia</taxon>
        <taxon>Batrachia</taxon>
        <taxon>Anura</taxon>
        <taxon>Pelobatoidea</taxon>
        <taxon>Megophryidae</taxon>
        <taxon>Leptobrachium</taxon>
    </lineage>
</organism>
<evidence type="ECO:0000313" key="4">
    <source>
        <dbReference type="Proteomes" id="UP000694569"/>
    </source>
</evidence>
<reference evidence="3" key="1">
    <citation type="submission" date="2025-08" db="UniProtKB">
        <authorList>
            <consortium name="Ensembl"/>
        </authorList>
    </citation>
    <scope>IDENTIFICATION</scope>
</reference>
<accession>A0A8C5QAY1</accession>
<feature type="region of interest" description="Disordered" evidence="2">
    <location>
        <begin position="969"/>
        <end position="993"/>
    </location>
</feature>
<feature type="compositionally biased region" description="Basic and acidic residues" evidence="2">
    <location>
        <begin position="1418"/>
        <end position="1433"/>
    </location>
</feature>